<evidence type="ECO:0000256" key="14">
    <source>
        <dbReference type="ARBA" id="ARBA00023014"/>
    </source>
</evidence>
<evidence type="ECO:0000256" key="11">
    <source>
        <dbReference type="ARBA" id="ARBA00022806"/>
    </source>
</evidence>
<comment type="subcellular location">
    <subcellularLocation>
        <location evidence="20">Nucleus</location>
    </subcellularLocation>
    <subcellularLocation>
        <location evidence="20">Chromosome</location>
    </subcellularLocation>
</comment>
<dbReference type="GO" id="GO:0003677">
    <property type="term" value="F:DNA binding"/>
    <property type="evidence" value="ECO:0007669"/>
    <property type="project" value="UniProtKB-UniRule"/>
</dbReference>
<dbReference type="GO" id="GO:0005694">
    <property type="term" value="C:chromosome"/>
    <property type="evidence" value="ECO:0007669"/>
    <property type="project" value="UniProtKB-SubCell"/>
</dbReference>
<dbReference type="GO" id="GO:0005634">
    <property type="term" value="C:nucleus"/>
    <property type="evidence" value="ECO:0007669"/>
    <property type="project" value="UniProtKB-SubCell"/>
</dbReference>
<evidence type="ECO:0000259" key="24">
    <source>
        <dbReference type="Pfam" id="PF13087"/>
    </source>
</evidence>
<dbReference type="InterPro" id="IPR014808">
    <property type="entry name" value="DNA_replication_fac_Dna2_N"/>
</dbReference>
<feature type="compositionally biased region" description="Basic and acidic residues" evidence="21">
    <location>
        <begin position="1"/>
        <end position="27"/>
    </location>
</feature>
<evidence type="ECO:0000256" key="10">
    <source>
        <dbReference type="ARBA" id="ARBA00022801"/>
    </source>
</evidence>
<evidence type="ECO:0000256" key="7">
    <source>
        <dbReference type="ARBA" id="ARBA00022723"/>
    </source>
</evidence>
<gene>
    <name evidence="25" type="ORF">HPP92_003324</name>
</gene>
<keyword evidence="3 20" id="KW-0158">Chromosome</keyword>
<dbReference type="GO" id="GO:0017108">
    <property type="term" value="F:5'-flap endonuclease activity"/>
    <property type="evidence" value="ECO:0007669"/>
    <property type="project" value="UniProtKB-UniRule"/>
</dbReference>
<feature type="domain" description="DNA2/NAM7 helicase-like C-terminal" evidence="24">
    <location>
        <begin position="620"/>
        <end position="819"/>
    </location>
</feature>
<dbReference type="PANTHER" id="PTHR10887">
    <property type="entry name" value="DNA2/NAM7 HELICASE FAMILY"/>
    <property type="match status" value="1"/>
</dbReference>
<comment type="function">
    <text evidence="20">Key enzyme involved in DNA replication and DNA repair. Involved in Okazaki fragments processing by cleaving long flaps that escape FEN1: flaps that are longer than 27 nucleotides are coated by replication protein A complex (RPA), leading to recruit DNA2 which cleaves the flap until it is too short to bind RPA and becomes a substrate for FEN1. Also involved in 5'-end resection of DNA during double-strand break (DSB) repair by mediating the cleavage of 5'-ssDNA.</text>
</comment>
<dbReference type="FunFam" id="3.40.50.300:FF:001170">
    <property type="entry name" value="DNA replication helicase Dna2"/>
    <property type="match status" value="1"/>
</dbReference>
<accession>A0A835S781</accession>
<dbReference type="GO" id="GO:0006281">
    <property type="term" value="P:DNA repair"/>
    <property type="evidence" value="ECO:0007669"/>
    <property type="project" value="UniProtKB-KW"/>
</dbReference>
<keyword evidence="7 20" id="KW-0479">Metal-binding</keyword>
<keyword evidence="17 20" id="KW-0539">Nucleus</keyword>
<evidence type="ECO:0000256" key="1">
    <source>
        <dbReference type="ARBA" id="ARBA00001966"/>
    </source>
</evidence>
<evidence type="ECO:0000256" key="19">
    <source>
        <dbReference type="ARBA" id="ARBA00047995"/>
    </source>
</evidence>
<dbReference type="InterPro" id="IPR026851">
    <property type="entry name" value="Dna2/JHS1_DEXXQ-box"/>
</dbReference>
<keyword evidence="12 20" id="KW-0067">ATP-binding</keyword>
<keyword evidence="26" id="KW-1185">Reference proteome</keyword>
<dbReference type="OrthoDB" id="649232at2759"/>
<keyword evidence="11 20" id="KW-0347">Helicase</keyword>
<keyword evidence="13 20" id="KW-0408">Iron</keyword>
<dbReference type="Gene3D" id="3.40.50.300">
    <property type="entry name" value="P-loop containing nucleotide triphosphate hydrolases"/>
    <property type="match status" value="2"/>
</dbReference>
<dbReference type="Proteomes" id="UP000636800">
    <property type="component" value="Chromosome 1"/>
</dbReference>
<dbReference type="FunFam" id="3.40.50.300:FF:001490">
    <property type="entry name" value="DNA replication helicase"/>
    <property type="match status" value="1"/>
</dbReference>
<keyword evidence="10 20" id="KW-0378">Hydrolase</keyword>
<evidence type="ECO:0000256" key="8">
    <source>
        <dbReference type="ARBA" id="ARBA00022741"/>
    </source>
</evidence>
<dbReference type="GO" id="GO:0033567">
    <property type="term" value="P:DNA replication, Okazaki fragment processing"/>
    <property type="evidence" value="ECO:0007669"/>
    <property type="project" value="UniProtKB-UniRule"/>
</dbReference>
<evidence type="ECO:0000256" key="15">
    <source>
        <dbReference type="ARBA" id="ARBA00023125"/>
    </source>
</evidence>
<evidence type="ECO:0000259" key="23">
    <source>
        <dbReference type="Pfam" id="PF13086"/>
    </source>
</evidence>
<evidence type="ECO:0000256" key="18">
    <source>
        <dbReference type="ARBA" id="ARBA00023268"/>
    </source>
</evidence>
<dbReference type="InterPro" id="IPR045055">
    <property type="entry name" value="DNA2/NAM7-like"/>
</dbReference>
<dbReference type="GO" id="GO:0005737">
    <property type="term" value="C:cytoplasm"/>
    <property type="evidence" value="ECO:0007669"/>
    <property type="project" value="TreeGrafter"/>
</dbReference>
<keyword evidence="4 20" id="KW-0004">4Fe-4S</keyword>
<evidence type="ECO:0000256" key="2">
    <source>
        <dbReference type="ARBA" id="ARBA00007913"/>
    </source>
</evidence>
<dbReference type="EMBL" id="JADCNL010000001">
    <property type="protein sequence ID" value="KAG0498633.1"/>
    <property type="molecule type" value="Genomic_DNA"/>
</dbReference>
<comment type="similarity">
    <text evidence="2 20">Belongs to the DNA2/NAM7 helicase family.</text>
</comment>
<dbReference type="InterPro" id="IPR011604">
    <property type="entry name" value="PDDEXK-like_dom_sf"/>
</dbReference>
<feature type="domain" description="DNA replication factor Dna2 N-terminal" evidence="22">
    <location>
        <begin position="39"/>
        <end position="80"/>
    </location>
</feature>
<dbReference type="GO" id="GO:0046872">
    <property type="term" value="F:metal ion binding"/>
    <property type="evidence" value="ECO:0007669"/>
    <property type="project" value="UniProtKB-UniRule"/>
</dbReference>
<dbReference type="PANTHER" id="PTHR10887:SF433">
    <property type="entry name" value="DNA REPLICATION ATP-DEPENDENT HELICASE_NUCLEASE DNA2"/>
    <property type="match status" value="1"/>
</dbReference>
<dbReference type="GO" id="GO:0051539">
    <property type="term" value="F:4 iron, 4 sulfur cluster binding"/>
    <property type="evidence" value="ECO:0007669"/>
    <property type="project" value="UniProtKB-UniRule"/>
</dbReference>
<evidence type="ECO:0000256" key="6">
    <source>
        <dbReference type="ARBA" id="ARBA00022722"/>
    </source>
</evidence>
<dbReference type="CDD" id="cd18808">
    <property type="entry name" value="SF1_C_Upf1"/>
    <property type="match status" value="1"/>
</dbReference>
<evidence type="ECO:0000256" key="16">
    <source>
        <dbReference type="ARBA" id="ARBA00023204"/>
    </source>
</evidence>
<feature type="domain" description="DNA2/NAM7 helicase helicase" evidence="23">
    <location>
        <begin position="445"/>
        <end position="534"/>
    </location>
</feature>
<comment type="cofactor">
    <cofactor evidence="1">
        <name>[4Fe-4S] cluster</name>
        <dbReference type="ChEBI" id="CHEBI:49883"/>
    </cofactor>
</comment>
<dbReference type="InterPro" id="IPR041677">
    <property type="entry name" value="DNA2/NAM7_AAA_11"/>
</dbReference>
<evidence type="ECO:0000256" key="20">
    <source>
        <dbReference type="RuleBase" id="RU367041"/>
    </source>
</evidence>
<organism evidence="25 26">
    <name type="scientific">Vanilla planifolia</name>
    <name type="common">Vanilla</name>
    <dbReference type="NCBI Taxonomy" id="51239"/>
    <lineage>
        <taxon>Eukaryota</taxon>
        <taxon>Viridiplantae</taxon>
        <taxon>Streptophyta</taxon>
        <taxon>Embryophyta</taxon>
        <taxon>Tracheophyta</taxon>
        <taxon>Spermatophyta</taxon>
        <taxon>Magnoliopsida</taxon>
        <taxon>Liliopsida</taxon>
        <taxon>Asparagales</taxon>
        <taxon>Orchidaceae</taxon>
        <taxon>Vanilloideae</taxon>
        <taxon>Vanilleae</taxon>
        <taxon>Vanilla</taxon>
    </lineage>
</organism>
<dbReference type="InterPro" id="IPR047187">
    <property type="entry name" value="SF1_C_Upf1"/>
</dbReference>
<keyword evidence="14 20" id="KW-0411">Iron-sulfur</keyword>
<evidence type="ECO:0000256" key="5">
    <source>
        <dbReference type="ARBA" id="ARBA00022705"/>
    </source>
</evidence>
<keyword evidence="8 20" id="KW-0547">Nucleotide-binding</keyword>
<proteinExistence type="inferred from homology"/>
<dbReference type="Gene3D" id="3.90.320.10">
    <property type="match status" value="1"/>
</dbReference>
<keyword evidence="5 20" id="KW-0235">DNA replication</keyword>
<dbReference type="GO" id="GO:0005524">
    <property type="term" value="F:ATP binding"/>
    <property type="evidence" value="ECO:0007669"/>
    <property type="project" value="UniProtKB-UniRule"/>
</dbReference>
<dbReference type="InterPro" id="IPR027417">
    <property type="entry name" value="P-loop_NTPase"/>
</dbReference>
<dbReference type="SUPFAM" id="SSF52540">
    <property type="entry name" value="P-loop containing nucleoside triphosphate hydrolases"/>
    <property type="match status" value="1"/>
</dbReference>
<evidence type="ECO:0000256" key="4">
    <source>
        <dbReference type="ARBA" id="ARBA00022485"/>
    </source>
</evidence>
<dbReference type="EC" id="3.6.4.12" evidence="20"/>
<dbReference type="Pfam" id="PF13086">
    <property type="entry name" value="AAA_11"/>
    <property type="match status" value="2"/>
</dbReference>
<dbReference type="EC" id="3.1.-.-" evidence="20"/>
<dbReference type="Pfam" id="PF08696">
    <property type="entry name" value="Dna2"/>
    <property type="match status" value="1"/>
</dbReference>
<dbReference type="GO" id="GO:0071932">
    <property type="term" value="P:replication fork reversal"/>
    <property type="evidence" value="ECO:0007669"/>
    <property type="project" value="TreeGrafter"/>
</dbReference>
<evidence type="ECO:0000256" key="21">
    <source>
        <dbReference type="SAM" id="MobiDB-lite"/>
    </source>
</evidence>
<evidence type="ECO:0000259" key="22">
    <source>
        <dbReference type="Pfam" id="PF08696"/>
    </source>
</evidence>
<keyword evidence="6 20" id="KW-0540">Nuclease</keyword>
<comment type="catalytic activity">
    <reaction evidence="19 20">
        <text>ATP + H2O = ADP + phosphate + H(+)</text>
        <dbReference type="Rhea" id="RHEA:13065"/>
        <dbReference type="ChEBI" id="CHEBI:15377"/>
        <dbReference type="ChEBI" id="CHEBI:15378"/>
        <dbReference type="ChEBI" id="CHEBI:30616"/>
        <dbReference type="ChEBI" id="CHEBI:43474"/>
        <dbReference type="ChEBI" id="CHEBI:456216"/>
        <dbReference type="EC" id="3.6.4.12"/>
    </reaction>
</comment>
<reference evidence="25 26" key="1">
    <citation type="journal article" date="2020" name="Nat. Food">
        <title>A phased Vanilla planifolia genome enables genetic improvement of flavour and production.</title>
        <authorList>
            <person name="Hasing T."/>
            <person name="Tang H."/>
            <person name="Brym M."/>
            <person name="Khazi F."/>
            <person name="Huang T."/>
            <person name="Chambers A.H."/>
        </authorList>
    </citation>
    <scope>NUCLEOTIDE SEQUENCE [LARGE SCALE GENOMIC DNA]</scope>
    <source>
        <tissue evidence="25">Leaf</tissue>
    </source>
</reference>
<evidence type="ECO:0000256" key="13">
    <source>
        <dbReference type="ARBA" id="ARBA00023004"/>
    </source>
</evidence>
<evidence type="ECO:0000256" key="12">
    <source>
        <dbReference type="ARBA" id="ARBA00022840"/>
    </source>
</evidence>
<keyword evidence="15 20" id="KW-0238">DNA-binding</keyword>
<evidence type="ECO:0000256" key="17">
    <source>
        <dbReference type="ARBA" id="ARBA00023242"/>
    </source>
</evidence>
<protein>
    <recommendedName>
        <fullName evidence="20">DNA replication ATP-dependent helicase/nuclease</fullName>
        <ecNumber evidence="20">3.1.-.-</ecNumber>
        <ecNumber evidence="20">3.6.4.12</ecNumber>
    </recommendedName>
</protein>
<keyword evidence="9 20" id="KW-0227">DNA damage</keyword>
<keyword evidence="16 20" id="KW-0234">DNA repair</keyword>
<dbReference type="InterPro" id="IPR041679">
    <property type="entry name" value="DNA2/NAM7-like_C"/>
</dbReference>
<evidence type="ECO:0000256" key="9">
    <source>
        <dbReference type="ARBA" id="ARBA00022763"/>
    </source>
</evidence>
<feature type="domain" description="DNA2/NAM7 helicase helicase" evidence="23">
    <location>
        <begin position="545"/>
        <end position="612"/>
    </location>
</feature>
<sequence>MATNSKVERHGDRSKVLEGSRVDLERERDEEDEGQERRGSVVDFGNNGGKQVLVTEVMDIEEMAWAPKYGLKGIIDASLRIRMVSDFGDSQETIVPLEFKSGKITSQTTTEHHAQVILYTLLMSERYLVKEIDAGLLYYLFTDETRGVKVQRSDLIGLIMRRNELASDLVKASTSRLLPPMLKNPMVCKSCRHLNSCTIYHKAYGGDQDTSGLGDLFDRNVGHLTTADIEFLKHWDHLIDLEAKTCRVASKEMRACRLGESSSSCLSPLVLDVTTGYPADGLLKNDRYVYHFIHQNGARCNREANNVDIRQPSKLQVGSFISSLKCGDFVIISTESGRPAIANGMICSISQRGVSVSLSKLLRLPGSYCTSETADLTREVWRIDKDEIASVYATMRFNLVELFFPRLQNSLLRKVIVGLEPPRFDSGVLVSQDPAVSYVRLEKSINDDQRRAIQKILSAKNYSLILGMPGTGKTSTMVHAVKALLMRGQSILLTSYTNSAVDNLLIKLKTQGIDFVRIGRLEVVHNDVHQHCFSATGASSLDDIRQRMEQVRVVGVTCLGIYHPLLVNKKFDVCIMDEAGQITLPVSLGPLMLASMFVLVGDHYQLPPLVQSPEAREKGMKVSLFCRLSEAHPQAIATLQCQYRMCSGIMELSNLLIYGNRLRCGSPEIADAKIKLSLAEPITAWIKEVLDPNKSVIFINTDNLLAFEMRENDGIHNPSECSIILEITRELLEREVPGDEIGVITPYNSQASLIQRVVNSSIEVHTIDKYQGRDKDCLIVSFVRASENAKACNSSILGDWHRINVALTRAKKKLIMVGSCGTLSRVPLLKLLIEKVNEQGGLLHISKKDFGAA</sequence>
<evidence type="ECO:0000256" key="3">
    <source>
        <dbReference type="ARBA" id="ARBA00022454"/>
    </source>
</evidence>
<dbReference type="CDD" id="cd18041">
    <property type="entry name" value="DEXXQc_DNA2"/>
    <property type="match status" value="1"/>
</dbReference>
<feature type="region of interest" description="Disordered" evidence="21">
    <location>
        <begin position="1"/>
        <end position="44"/>
    </location>
</feature>
<comment type="caution">
    <text evidence="25">The sequence shown here is derived from an EMBL/GenBank/DDBJ whole genome shotgun (WGS) entry which is preliminary data.</text>
</comment>
<dbReference type="AlphaFoldDB" id="A0A835S781"/>
<evidence type="ECO:0000313" key="25">
    <source>
        <dbReference type="EMBL" id="KAG0498633.1"/>
    </source>
</evidence>
<dbReference type="Pfam" id="PF13087">
    <property type="entry name" value="AAA_12"/>
    <property type="match status" value="1"/>
</dbReference>
<dbReference type="GO" id="GO:0017116">
    <property type="term" value="F:single-stranded DNA helicase activity"/>
    <property type="evidence" value="ECO:0007669"/>
    <property type="project" value="UniProtKB-UniRule"/>
</dbReference>
<keyword evidence="18 20" id="KW-0511">Multifunctional enzyme</keyword>
<evidence type="ECO:0000313" key="26">
    <source>
        <dbReference type="Proteomes" id="UP000636800"/>
    </source>
</evidence>
<name>A0A835S781_VANPL</name>